<sequence length="34" mass="3799">MKITFQAIIISHSVHTGKFCVYPIGSQNITQQAH</sequence>
<reference evidence="1" key="2">
    <citation type="journal article" date="2015" name="Fish Shellfish Immunol.">
        <title>Early steps in the European eel (Anguilla anguilla)-Vibrio vulnificus interaction in the gills: Role of the RtxA13 toxin.</title>
        <authorList>
            <person name="Callol A."/>
            <person name="Pajuelo D."/>
            <person name="Ebbesson L."/>
            <person name="Teles M."/>
            <person name="MacKenzie S."/>
            <person name="Amaro C."/>
        </authorList>
    </citation>
    <scope>NUCLEOTIDE SEQUENCE</scope>
</reference>
<proteinExistence type="predicted"/>
<accession>A0A0E9PYN4</accession>
<organism evidence="1">
    <name type="scientific">Anguilla anguilla</name>
    <name type="common">European freshwater eel</name>
    <name type="synonym">Muraena anguilla</name>
    <dbReference type="NCBI Taxonomy" id="7936"/>
    <lineage>
        <taxon>Eukaryota</taxon>
        <taxon>Metazoa</taxon>
        <taxon>Chordata</taxon>
        <taxon>Craniata</taxon>
        <taxon>Vertebrata</taxon>
        <taxon>Euteleostomi</taxon>
        <taxon>Actinopterygii</taxon>
        <taxon>Neopterygii</taxon>
        <taxon>Teleostei</taxon>
        <taxon>Anguilliformes</taxon>
        <taxon>Anguillidae</taxon>
        <taxon>Anguilla</taxon>
    </lineage>
</organism>
<dbReference type="EMBL" id="GBXM01098968">
    <property type="protein sequence ID" value="JAH09609.1"/>
    <property type="molecule type" value="Transcribed_RNA"/>
</dbReference>
<protein>
    <submittedName>
        <fullName evidence="1">Uncharacterized protein</fullName>
    </submittedName>
</protein>
<dbReference type="AlphaFoldDB" id="A0A0E9PYN4"/>
<evidence type="ECO:0000313" key="1">
    <source>
        <dbReference type="EMBL" id="JAH09609.1"/>
    </source>
</evidence>
<name>A0A0E9PYN4_ANGAN</name>
<reference evidence="1" key="1">
    <citation type="submission" date="2014-11" db="EMBL/GenBank/DDBJ databases">
        <authorList>
            <person name="Amaro Gonzalez C."/>
        </authorList>
    </citation>
    <scope>NUCLEOTIDE SEQUENCE</scope>
</reference>